<comment type="caution">
    <text evidence="3">The sequence shown here is derived from an EMBL/GenBank/DDBJ whole genome shotgun (WGS) entry which is preliminary data.</text>
</comment>
<gene>
    <name evidence="3" type="ORF">ACFQ42_10930</name>
</gene>
<feature type="transmembrane region" description="Helical" evidence="1">
    <location>
        <begin position="90"/>
        <end position="110"/>
    </location>
</feature>
<proteinExistence type="predicted"/>
<accession>A0ABW4BVK3</accession>
<dbReference type="Proteomes" id="UP001597251">
    <property type="component" value="Unassembled WGS sequence"/>
</dbReference>
<evidence type="ECO:0000256" key="1">
    <source>
        <dbReference type="SAM" id="Phobius"/>
    </source>
</evidence>
<organism evidence="3 4">
    <name type="scientific">Companilactobacillus keshanensis</name>
    <dbReference type="NCBI Taxonomy" id="2486003"/>
    <lineage>
        <taxon>Bacteria</taxon>
        <taxon>Bacillati</taxon>
        <taxon>Bacillota</taxon>
        <taxon>Bacilli</taxon>
        <taxon>Lactobacillales</taxon>
        <taxon>Lactobacillaceae</taxon>
        <taxon>Companilactobacillus</taxon>
    </lineage>
</organism>
<sequence length="225" mass="25705">MIFSKNNYRHWLALTYIAIFIVLEYLVVSHNAWLAGLDNGIQNAIKLMNNGSYTSIFTVITFLGSPPIIILLTVFIVFWLFSIGKKVESIWTFCTLMAGDAIAFLIKITVKRPRPTDKVIPDSGYSFPSGHVFGTTLLVLFIIYLVLPYFKNQEVQFLLCAIAISWLAVLIFSRLYLRGHFTSDTIGSVLLAASWWEFSQLLYLKYYDLTSRIINKLPVLRNSQN</sequence>
<dbReference type="EMBL" id="JBHTOI010000049">
    <property type="protein sequence ID" value="MFD1419256.1"/>
    <property type="molecule type" value="Genomic_DNA"/>
</dbReference>
<dbReference type="PANTHER" id="PTHR14969:SF13">
    <property type="entry name" value="AT30094P"/>
    <property type="match status" value="1"/>
</dbReference>
<reference evidence="4" key="1">
    <citation type="journal article" date="2019" name="Int. J. Syst. Evol. Microbiol.">
        <title>The Global Catalogue of Microorganisms (GCM) 10K type strain sequencing project: providing services to taxonomists for standard genome sequencing and annotation.</title>
        <authorList>
            <consortium name="The Broad Institute Genomics Platform"/>
            <consortium name="The Broad Institute Genome Sequencing Center for Infectious Disease"/>
            <person name="Wu L."/>
            <person name="Ma J."/>
        </authorList>
    </citation>
    <scope>NUCLEOTIDE SEQUENCE [LARGE SCALE GENOMIC DNA]</scope>
    <source>
        <strain evidence="4">CCM 8936</strain>
    </source>
</reference>
<dbReference type="RefSeq" id="WP_125675424.1">
    <property type="nucleotide sequence ID" value="NZ_JBHTOI010000049.1"/>
</dbReference>
<dbReference type="SUPFAM" id="SSF48317">
    <property type="entry name" value="Acid phosphatase/Vanadium-dependent haloperoxidase"/>
    <property type="match status" value="1"/>
</dbReference>
<dbReference type="PANTHER" id="PTHR14969">
    <property type="entry name" value="SPHINGOSINE-1-PHOSPHATE PHOSPHOHYDROLASE"/>
    <property type="match status" value="1"/>
</dbReference>
<name>A0ABW4BVK3_9LACO</name>
<keyword evidence="1" id="KW-0812">Transmembrane</keyword>
<feature type="transmembrane region" description="Helical" evidence="1">
    <location>
        <begin position="12"/>
        <end position="33"/>
    </location>
</feature>
<protein>
    <submittedName>
        <fullName evidence="3">Phosphatase PAP2 family protein</fullName>
    </submittedName>
</protein>
<feature type="transmembrane region" description="Helical" evidence="1">
    <location>
        <begin position="53"/>
        <end position="81"/>
    </location>
</feature>
<feature type="transmembrane region" description="Helical" evidence="1">
    <location>
        <begin position="157"/>
        <end position="177"/>
    </location>
</feature>
<dbReference type="InterPro" id="IPR000326">
    <property type="entry name" value="PAP2/HPO"/>
</dbReference>
<feature type="domain" description="Phosphatidic acid phosphatase type 2/haloperoxidase" evidence="2">
    <location>
        <begin position="93"/>
        <end position="200"/>
    </location>
</feature>
<evidence type="ECO:0000259" key="2">
    <source>
        <dbReference type="SMART" id="SM00014"/>
    </source>
</evidence>
<dbReference type="Pfam" id="PF01569">
    <property type="entry name" value="PAP2"/>
    <property type="match status" value="1"/>
</dbReference>
<dbReference type="Gene3D" id="1.20.144.10">
    <property type="entry name" value="Phosphatidic acid phosphatase type 2/haloperoxidase"/>
    <property type="match status" value="2"/>
</dbReference>
<keyword evidence="1" id="KW-0472">Membrane</keyword>
<dbReference type="SMART" id="SM00014">
    <property type="entry name" value="acidPPc"/>
    <property type="match status" value="1"/>
</dbReference>
<feature type="transmembrane region" description="Helical" evidence="1">
    <location>
        <begin position="130"/>
        <end position="150"/>
    </location>
</feature>
<keyword evidence="4" id="KW-1185">Reference proteome</keyword>
<keyword evidence="1" id="KW-1133">Transmembrane helix</keyword>
<dbReference type="CDD" id="cd03392">
    <property type="entry name" value="PAP2_like_2"/>
    <property type="match status" value="1"/>
</dbReference>
<dbReference type="InterPro" id="IPR036938">
    <property type="entry name" value="PAP2/HPO_sf"/>
</dbReference>
<evidence type="ECO:0000313" key="3">
    <source>
        <dbReference type="EMBL" id="MFD1419256.1"/>
    </source>
</evidence>
<evidence type="ECO:0000313" key="4">
    <source>
        <dbReference type="Proteomes" id="UP001597251"/>
    </source>
</evidence>